<dbReference type="AlphaFoldDB" id="A0A919BTV5"/>
<protein>
    <submittedName>
        <fullName evidence="2">Uncharacterized protein</fullName>
    </submittedName>
</protein>
<sequence>MPSRVTPGRRIRHRRDRPGRRDSGRGGVRTAPDQARDATASLKVADGRITAAALAGSGW</sequence>
<reference evidence="2" key="2">
    <citation type="submission" date="2020-09" db="EMBL/GenBank/DDBJ databases">
        <authorList>
            <person name="Sun Q."/>
            <person name="Ohkuma M."/>
        </authorList>
    </citation>
    <scope>NUCLEOTIDE SEQUENCE</scope>
    <source>
        <strain evidence="2">JCM 4122</strain>
    </source>
</reference>
<comment type="caution">
    <text evidence="2">The sequence shown here is derived from an EMBL/GenBank/DDBJ whole genome shotgun (WGS) entry which is preliminary data.</text>
</comment>
<accession>A0A919BTV5</accession>
<evidence type="ECO:0000313" key="2">
    <source>
        <dbReference type="EMBL" id="GHG09964.1"/>
    </source>
</evidence>
<reference evidence="2" key="1">
    <citation type="journal article" date="2014" name="Int. J. Syst. Evol. Microbiol.">
        <title>Complete genome sequence of Corynebacterium casei LMG S-19264T (=DSM 44701T), isolated from a smear-ripened cheese.</title>
        <authorList>
            <consortium name="US DOE Joint Genome Institute (JGI-PGF)"/>
            <person name="Walter F."/>
            <person name="Albersmeier A."/>
            <person name="Kalinowski J."/>
            <person name="Ruckert C."/>
        </authorList>
    </citation>
    <scope>NUCLEOTIDE SEQUENCE</scope>
    <source>
        <strain evidence="2">JCM 4122</strain>
    </source>
</reference>
<dbReference type="Proteomes" id="UP000632849">
    <property type="component" value="Unassembled WGS sequence"/>
</dbReference>
<evidence type="ECO:0000256" key="1">
    <source>
        <dbReference type="SAM" id="MobiDB-lite"/>
    </source>
</evidence>
<evidence type="ECO:0000313" key="3">
    <source>
        <dbReference type="Proteomes" id="UP000632849"/>
    </source>
</evidence>
<name>A0A919BTV5_STRFL</name>
<feature type="compositionally biased region" description="Basic residues" evidence="1">
    <location>
        <begin position="7"/>
        <end position="18"/>
    </location>
</feature>
<proteinExistence type="predicted"/>
<gene>
    <name evidence="2" type="ORF">GCM10017667_48090</name>
</gene>
<feature type="region of interest" description="Disordered" evidence="1">
    <location>
        <begin position="1"/>
        <end position="40"/>
    </location>
</feature>
<dbReference type="EMBL" id="BNBE01000002">
    <property type="protein sequence ID" value="GHG09964.1"/>
    <property type="molecule type" value="Genomic_DNA"/>
</dbReference>
<keyword evidence="3" id="KW-1185">Reference proteome</keyword>
<organism evidence="2 3">
    <name type="scientific">Streptomyces filamentosus</name>
    <name type="common">Streptomyces roseosporus</name>
    <dbReference type="NCBI Taxonomy" id="67294"/>
    <lineage>
        <taxon>Bacteria</taxon>
        <taxon>Bacillati</taxon>
        <taxon>Actinomycetota</taxon>
        <taxon>Actinomycetes</taxon>
        <taxon>Kitasatosporales</taxon>
        <taxon>Streptomycetaceae</taxon>
        <taxon>Streptomyces</taxon>
    </lineage>
</organism>